<proteinExistence type="predicted"/>
<dbReference type="RefSeq" id="WP_181752152.1">
    <property type="nucleotide sequence ID" value="NZ_JACEIQ010000010.1"/>
</dbReference>
<sequence>MKIKVVASIVGAILLLSCGFYYSSAVSASNKEYRTFVGGVPSKETSSKKAAYQKERKEVLKNRSEKLPNENVEATVTFTDFLSPAEVQKLMGKYPSIEIKRVWYWFPGEDGRAMSQVTERNIKKSIDEAVQRFQETKPDGSAKETINKLISNLGVFSISVKGKYIDLETMSNEEVIKLIDVHYKEEIEKKQKKQEKKLVILNCQESRMEAVKSNIMKKGDDNKTSAFLLK</sequence>
<dbReference type="AlphaFoldDB" id="A0A7W1WS99"/>
<comment type="caution">
    <text evidence="1">The sequence shown here is derived from an EMBL/GenBank/DDBJ whole genome shotgun (WGS) entry which is preliminary data.</text>
</comment>
<evidence type="ECO:0000313" key="2">
    <source>
        <dbReference type="Proteomes" id="UP000535491"/>
    </source>
</evidence>
<keyword evidence="2" id="KW-1185">Reference proteome</keyword>
<name>A0A7W1WS99_9BACL</name>
<gene>
    <name evidence="1" type="ORF">H1191_11435</name>
</gene>
<protein>
    <submittedName>
        <fullName evidence="1">Uncharacterized protein</fullName>
    </submittedName>
</protein>
<reference evidence="1 2" key="1">
    <citation type="submission" date="2020-07" db="EMBL/GenBank/DDBJ databases">
        <authorList>
            <person name="Feng H."/>
        </authorList>
    </citation>
    <scope>NUCLEOTIDE SEQUENCE [LARGE SCALE GENOMIC DNA]</scope>
    <source>
        <strain evidence="2">s-10</strain>
    </source>
</reference>
<dbReference type="Proteomes" id="UP000535491">
    <property type="component" value="Unassembled WGS sequence"/>
</dbReference>
<dbReference type="PROSITE" id="PS51257">
    <property type="entry name" value="PROKAR_LIPOPROTEIN"/>
    <property type="match status" value="1"/>
</dbReference>
<accession>A0A7W1WS99</accession>
<dbReference type="EMBL" id="JACEIQ010000010">
    <property type="protein sequence ID" value="MBA4494921.1"/>
    <property type="molecule type" value="Genomic_DNA"/>
</dbReference>
<organism evidence="1 2">
    <name type="scientific">Paenactinomyces guangxiensis</name>
    <dbReference type="NCBI Taxonomy" id="1490290"/>
    <lineage>
        <taxon>Bacteria</taxon>
        <taxon>Bacillati</taxon>
        <taxon>Bacillota</taxon>
        <taxon>Bacilli</taxon>
        <taxon>Bacillales</taxon>
        <taxon>Thermoactinomycetaceae</taxon>
        <taxon>Paenactinomyces</taxon>
    </lineage>
</organism>
<evidence type="ECO:0000313" key="1">
    <source>
        <dbReference type="EMBL" id="MBA4494921.1"/>
    </source>
</evidence>